<dbReference type="InterPro" id="IPR000073">
    <property type="entry name" value="AB_hydrolase_1"/>
</dbReference>
<dbReference type="Proteomes" id="UP000613160">
    <property type="component" value="Unassembled WGS sequence"/>
</dbReference>
<evidence type="ECO:0000256" key="1">
    <source>
        <dbReference type="ARBA" id="ARBA00038128"/>
    </source>
</evidence>
<evidence type="ECO:0000259" key="2">
    <source>
        <dbReference type="Pfam" id="PF00561"/>
    </source>
</evidence>
<dbReference type="PANTHER" id="PTHR43433:SF3">
    <property type="entry name" value="NON-HEME CHLOROPEROXIDASE"/>
    <property type="match status" value="1"/>
</dbReference>
<reference evidence="3" key="1">
    <citation type="journal article" date="2014" name="Int. J. Syst. Evol. Microbiol.">
        <title>Complete genome sequence of Corynebacterium casei LMG S-19264T (=DSM 44701T), isolated from a smear-ripened cheese.</title>
        <authorList>
            <consortium name="US DOE Joint Genome Institute (JGI-PGF)"/>
            <person name="Walter F."/>
            <person name="Albersmeier A."/>
            <person name="Kalinowski J."/>
            <person name="Ruckert C."/>
        </authorList>
    </citation>
    <scope>NUCLEOTIDE SEQUENCE</scope>
    <source>
        <strain evidence="3">CGMCC 1.15493</strain>
    </source>
</reference>
<dbReference type="PANTHER" id="PTHR43433">
    <property type="entry name" value="HYDROLASE, ALPHA/BETA FOLD FAMILY PROTEIN"/>
    <property type="match status" value="1"/>
</dbReference>
<evidence type="ECO:0000313" key="3">
    <source>
        <dbReference type="EMBL" id="GGD29265.1"/>
    </source>
</evidence>
<comment type="caution">
    <text evidence="3">The sequence shown here is derived from an EMBL/GenBank/DDBJ whole genome shotgun (WGS) entry which is preliminary data.</text>
</comment>
<dbReference type="InterPro" id="IPR050471">
    <property type="entry name" value="AB_hydrolase"/>
</dbReference>
<sequence length="275" mass="30103">MNTITVKDGTEIFFKDWGTGQPIVFHHGWPLSADDWDGTMLYFLSQGFRVIAYDRRGHGRSSPSPVNNDMDTYADDCAALVKHLGLKDAIHVGHSTGGGEVTRYVAKHGGNGLVSKAVLMSAIPPVMVKSAKNPGGLPIEVFDGIRAGLAANHAQFYRDFAAGPFYGFNRPGAKTSQGIVDNWWRQAMMGDLKAHYDCVKTFSETDFTEDLKQIEIPVLVMHGEDDQIVPIADTALLSSKLLRKGILKTYPGFPHGMFATNPDAINADLLAFFRS</sequence>
<dbReference type="PRINTS" id="PR00111">
    <property type="entry name" value="ABHYDROLASE"/>
</dbReference>
<keyword evidence="4" id="KW-1185">Reference proteome</keyword>
<reference evidence="3" key="2">
    <citation type="submission" date="2020-09" db="EMBL/GenBank/DDBJ databases">
        <authorList>
            <person name="Sun Q."/>
            <person name="Zhou Y."/>
        </authorList>
    </citation>
    <scope>NUCLEOTIDE SEQUENCE</scope>
    <source>
        <strain evidence="3">CGMCC 1.15493</strain>
    </source>
</reference>
<dbReference type="RefSeq" id="WP_244640342.1">
    <property type="nucleotide sequence ID" value="NZ_BMJJ01000009.1"/>
</dbReference>
<dbReference type="InterPro" id="IPR029058">
    <property type="entry name" value="AB_hydrolase_fold"/>
</dbReference>
<accession>A0A916Y3H7</accession>
<dbReference type="Pfam" id="PF00561">
    <property type="entry name" value="Abhydrolase_1"/>
    <property type="match status" value="1"/>
</dbReference>
<feature type="domain" description="AB hydrolase-1" evidence="2">
    <location>
        <begin position="22"/>
        <end position="262"/>
    </location>
</feature>
<proteinExistence type="inferred from homology"/>
<protein>
    <submittedName>
        <fullName evidence="3">Chloroperoxidase</fullName>
    </submittedName>
</protein>
<dbReference type="Gene3D" id="3.40.50.1820">
    <property type="entry name" value="alpha/beta hydrolase"/>
    <property type="match status" value="1"/>
</dbReference>
<comment type="similarity">
    <text evidence="1">Belongs to the AB hydrolase superfamily. Bacterial non-heme haloperoxidase / perhydrolase family.</text>
</comment>
<dbReference type="AlphaFoldDB" id="A0A916Y3H7"/>
<evidence type="ECO:0000313" key="4">
    <source>
        <dbReference type="Proteomes" id="UP000613160"/>
    </source>
</evidence>
<dbReference type="EMBL" id="BMJJ01000009">
    <property type="protein sequence ID" value="GGD29265.1"/>
    <property type="molecule type" value="Genomic_DNA"/>
</dbReference>
<dbReference type="FunFam" id="3.40.50.1820:FF:000205">
    <property type="entry name" value="Non-haem bromoperoxidase BPO-A2"/>
    <property type="match status" value="1"/>
</dbReference>
<name>A0A916Y3H7_9HYPH</name>
<dbReference type="SUPFAM" id="SSF53474">
    <property type="entry name" value="alpha/beta-Hydrolases"/>
    <property type="match status" value="1"/>
</dbReference>
<organism evidence="3 4">
    <name type="scientific">Aureimonas glaciei</name>
    <dbReference type="NCBI Taxonomy" id="1776957"/>
    <lineage>
        <taxon>Bacteria</taxon>
        <taxon>Pseudomonadati</taxon>
        <taxon>Pseudomonadota</taxon>
        <taxon>Alphaproteobacteria</taxon>
        <taxon>Hyphomicrobiales</taxon>
        <taxon>Aurantimonadaceae</taxon>
        <taxon>Aureimonas</taxon>
    </lineage>
</organism>
<gene>
    <name evidence="3" type="ORF">GCM10011335_35500</name>
</gene>